<organism evidence="5 6">
    <name type="scientific">Lucilia cuprina</name>
    <name type="common">Green bottle fly</name>
    <name type="synonym">Australian sheep blowfly</name>
    <dbReference type="NCBI Taxonomy" id="7375"/>
    <lineage>
        <taxon>Eukaryota</taxon>
        <taxon>Metazoa</taxon>
        <taxon>Ecdysozoa</taxon>
        <taxon>Arthropoda</taxon>
        <taxon>Hexapoda</taxon>
        <taxon>Insecta</taxon>
        <taxon>Pterygota</taxon>
        <taxon>Neoptera</taxon>
        <taxon>Endopterygota</taxon>
        <taxon>Diptera</taxon>
        <taxon>Brachycera</taxon>
        <taxon>Muscomorpha</taxon>
        <taxon>Oestroidea</taxon>
        <taxon>Calliphoridae</taxon>
        <taxon>Luciliinae</taxon>
        <taxon>Lucilia</taxon>
    </lineage>
</organism>
<feature type="domain" description="Lunapark zinc ribbon" evidence="4">
    <location>
        <begin position="254"/>
        <end position="305"/>
    </location>
</feature>
<dbReference type="EMBL" id="JRES01000487">
    <property type="protein sequence ID" value="KNC30886.1"/>
    <property type="molecule type" value="Genomic_DNA"/>
</dbReference>
<comment type="caution">
    <text evidence="5">The sequence shown here is derived from an EMBL/GenBank/DDBJ whole genome shotgun (WGS) entry which is preliminary data.</text>
</comment>
<evidence type="ECO:0000256" key="2">
    <source>
        <dbReference type="RuleBase" id="RU367073"/>
    </source>
</evidence>
<comment type="function">
    <text evidence="2">Plays a role in determining ER morphology.</text>
</comment>
<dbReference type="GO" id="GO:0008270">
    <property type="term" value="F:zinc ion binding"/>
    <property type="evidence" value="ECO:0007669"/>
    <property type="project" value="UniProtKB-KW"/>
</dbReference>
<feature type="compositionally biased region" description="Low complexity" evidence="3">
    <location>
        <begin position="182"/>
        <end position="198"/>
    </location>
</feature>
<dbReference type="OrthoDB" id="3169036at2759"/>
<proteinExistence type="inferred from homology"/>
<dbReference type="InterPro" id="IPR019273">
    <property type="entry name" value="Lunapark_Znf"/>
</dbReference>
<feature type="transmembrane region" description="Helical" evidence="2">
    <location>
        <begin position="42"/>
        <end position="64"/>
    </location>
</feature>
<dbReference type="OMA" id="CGYFNPS"/>
<dbReference type="Proteomes" id="UP000037069">
    <property type="component" value="Unassembled WGS sequence"/>
</dbReference>
<keyword evidence="2" id="KW-0862">Zinc</keyword>
<evidence type="ECO:0000259" key="4">
    <source>
        <dbReference type="Pfam" id="PF10058"/>
    </source>
</evidence>
<dbReference type="InterPro" id="IPR040115">
    <property type="entry name" value="Lnp"/>
</dbReference>
<dbReference type="AlphaFoldDB" id="A0A0L0CF78"/>
<name>A0A0L0CF78_LUCCU</name>
<keyword evidence="2" id="KW-0812">Transmembrane</keyword>
<evidence type="ECO:0000313" key="5">
    <source>
        <dbReference type="EMBL" id="KNC30886.1"/>
    </source>
</evidence>
<keyword evidence="2" id="KW-0256">Endoplasmic reticulum</keyword>
<accession>A0A0L0CF78</accession>
<feature type="transmembrane region" description="Helical" evidence="2">
    <location>
        <begin position="76"/>
        <end position="98"/>
    </location>
</feature>
<dbReference type="PANTHER" id="PTHR22166">
    <property type="entry name" value="ENDOPLASMIC RETICULUM JUNCTION FORMATION PROTEIN LUNAPARK"/>
    <property type="match status" value="1"/>
</dbReference>
<dbReference type="STRING" id="7375.A0A0L0CF78"/>
<evidence type="ECO:0000256" key="1">
    <source>
        <dbReference type="ARBA" id="ARBA00009940"/>
    </source>
</evidence>
<feature type="compositionally biased region" description="Polar residues" evidence="3">
    <location>
        <begin position="439"/>
        <end position="454"/>
    </location>
</feature>
<comment type="subcellular location">
    <subcellularLocation>
        <location evidence="2">Endoplasmic reticulum membrane</location>
        <topology evidence="2">Multi-pass membrane protein</topology>
    </subcellularLocation>
</comment>
<comment type="similarity">
    <text evidence="1 2">Belongs to the lunapark family.</text>
</comment>
<dbReference type="PANTHER" id="PTHR22166:SF12">
    <property type="entry name" value="ENDOPLASMIC RETICULUM JUNCTION FORMATION PROTEIN LUNAPARK"/>
    <property type="match status" value="1"/>
</dbReference>
<feature type="compositionally biased region" description="Acidic residues" evidence="3">
    <location>
        <begin position="334"/>
        <end position="345"/>
    </location>
</feature>
<dbReference type="GO" id="GO:0071788">
    <property type="term" value="P:endoplasmic reticulum tubular network maintenance"/>
    <property type="evidence" value="ECO:0007669"/>
    <property type="project" value="UniProtKB-UniRule"/>
</dbReference>
<protein>
    <recommendedName>
        <fullName evidence="2">Endoplasmic reticulum junction formation protein lunapark</fullName>
    </recommendedName>
</protein>
<dbReference type="GO" id="GO:0098826">
    <property type="term" value="C:endoplasmic reticulum tubular network membrane"/>
    <property type="evidence" value="ECO:0007669"/>
    <property type="project" value="UniProtKB-UniRule"/>
</dbReference>
<keyword evidence="2" id="KW-1133">Transmembrane helix</keyword>
<dbReference type="Pfam" id="PF10058">
    <property type="entry name" value="Zn_ribbon_10"/>
    <property type="match status" value="1"/>
</dbReference>
<gene>
    <name evidence="5" type="ORF">FF38_01565</name>
</gene>
<sequence length="454" mass="50732">MGVIWSKFRKEKSTQEVLEALQEKIDTLETFTVNTQEQKKRIVGNFLAVSIGVYVIAFAVFYFVYFPPTWQERIVYFVPLLLFPIIIILLRYLFTWYFQRKLNKNSKKLTALRAEKKKILEQVMDKETYKVAVNLLARFADKPSKTSFALSSSTPSKLNQTLHNRSLPSANFNQRSKQLALTSSSAVTTTSTPSPRTPVNYMMSTNTPRLISQMSPTATSSPSSTALMSQQSGLNQQLRRRTPFPIVNQQDKGVFDRIVDVLIGDGPQDRFAMICKECYSHNGRMALKDDFEYTTFRCAFCNALNPARKSRPVAPRLSVMPAAPAAGNAGSDTSDSEDEKDDSDDEARNLNGNTTATTTQFSTPSNINNLAVNKENENAATTATSPSSSTSSSDVDEENHETKQQQKQQPQSGELNEEVVKETSELKTNSSLDELLKQLNKSDSAIEDNTMSPE</sequence>
<dbReference type="GO" id="GO:1903373">
    <property type="term" value="P:positive regulation of endoplasmic reticulum tubular network organization"/>
    <property type="evidence" value="ECO:0007669"/>
    <property type="project" value="UniProtKB-UniRule"/>
</dbReference>
<reference evidence="5 6" key="1">
    <citation type="journal article" date="2015" name="Nat. Commun.">
        <title>Lucilia cuprina genome unlocks parasitic fly biology to underpin future interventions.</title>
        <authorList>
            <person name="Anstead C.A."/>
            <person name="Korhonen P.K."/>
            <person name="Young N.D."/>
            <person name="Hall R.S."/>
            <person name="Jex A.R."/>
            <person name="Murali S.C."/>
            <person name="Hughes D.S."/>
            <person name="Lee S.F."/>
            <person name="Perry T."/>
            <person name="Stroehlein A.J."/>
            <person name="Ansell B.R."/>
            <person name="Breugelmans B."/>
            <person name="Hofmann A."/>
            <person name="Qu J."/>
            <person name="Dugan S."/>
            <person name="Lee S.L."/>
            <person name="Chao H."/>
            <person name="Dinh H."/>
            <person name="Han Y."/>
            <person name="Doddapaneni H.V."/>
            <person name="Worley K.C."/>
            <person name="Muzny D.M."/>
            <person name="Ioannidis P."/>
            <person name="Waterhouse R.M."/>
            <person name="Zdobnov E.M."/>
            <person name="James P.J."/>
            <person name="Bagnall N.H."/>
            <person name="Kotze A.C."/>
            <person name="Gibbs R.A."/>
            <person name="Richards S."/>
            <person name="Batterham P."/>
            <person name="Gasser R.B."/>
        </authorList>
    </citation>
    <scope>NUCLEOTIDE SEQUENCE [LARGE SCALE GENOMIC DNA]</scope>
    <source>
        <strain evidence="5 6">LS</strain>
        <tissue evidence="5">Full body</tissue>
    </source>
</reference>
<keyword evidence="6" id="KW-1185">Reference proteome</keyword>
<comment type="domain">
    <text evidence="2">The C4-type zinc finger motif is necessary both for its ER three-way tubular junction localization and formation.</text>
</comment>
<feature type="compositionally biased region" description="Polar residues" evidence="3">
    <location>
        <begin position="360"/>
        <end position="371"/>
    </location>
</feature>
<feature type="region of interest" description="Disordered" evidence="3">
    <location>
        <begin position="321"/>
        <end position="454"/>
    </location>
</feature>
<keyword evidence="2" id="KW-0472">Membrane</keyword>
<feature type="compositionally biased region" description="Low complexity" evidence="3">
    <location>
        <begin position="379"/>
        <end position="393"/>
    </location>
</feature>
<evidence type="ECO:0000256" key="3">
    <source>
        <dbReference type="SAM" id="MobiDB-lite"/>
    </source>
</evidence>
<keyword evidence="2" id="KW-0863">Zinc-finger</keyword>
<feature type="region of interest" description="Disordered" evidence="3">
    <location>
        <begin position="182"/>
        <end position="201"/>
    </location>
</feature>
<evidence type="ECO:0000313" key="6">
    <source>
        <dbReference type="Proteomes" id="UP000037069"/>
    </source>
</evidence>
<keyword evidence="2" id="KW-0479">Metal-binding</keyword>